<feature type="region of interest" description="Disordered" evidence="1">
    <location>
        <begin position="116"/>
        <end position="224"/>
    </location>
</feature>
<evidence type="ECO:0000313" key="3">
    <source>
        <dbReference type="EMBL" id="KAF1755106.1"/>
    </source>
</evidence>
<evidence type="ECO:0000313" key="4">
    <source>
        <dbReference type="Proteomes" id="UP000483820"/>
    </source>
</evidence>
<sequence length="387" mass="41911">MTTLRDKLYAERQLNKHAFGNRPSVSRIEDEPTSNEDPTTEMEPINKQNYFALLNQVGDSQFRKVILVGLLNIVIIGVFVAILFSLFFLNHKDPHTPPDNLSTTVSSATTVSAHSTNTTLLIPTTSAPTTSSPTTSSPTTSAPTTSSPTTSAPTTSSPTTSAPTTSSPTTSSPTTSAPTTSSPTTSSPTTSSPTTSSPTTSAPTTRTDTTVHSHSSVTTTKPYGRFDMVNNLNQRIMAFVSSNSFGGLPDPSESIKDPSEGSAVLDIIDFFFKQDVAYCGATLFIVTKRLPTDTYTSNQVTLLKTYHAYVTFVVSENSFGGLSSEPMYRLASETNGLCIFTEDRMITDVWSNRLVSKYTVLCIRHPLGYHPSGLYIWCTRSMLKCHM</sequence>
<feature type="compositionally biased region" description="Low complexity" evidence="1">
    <location>
        <begin position="116"/>
        <end position="220"/>
    </location>
</feature>
<dbReference type="AlphaFoldDB" id="A0A6A5GKH8"/>
<gene>
    <name evidence="3" type="ORF">GCK72_021675</name>
</gene>
<protein>
    <submittedName>
        <fullName evidence="3">Uncharacterized protein</fullName>
    </submittedName>
</protein>
<keyword evidence="2" id="KW-1133">Transmembrane helix</keyword>
<dbReference type="PANTHER" id="PTHR36910">
    <property type="match status" value="1"/>
</dbReference>
<evidence type="ECO:0000256" key="2">
    <source>
        <dbReference type="SAM" id="Phobius"/>
    </source>
</evidence>
<organism evidence="3 4">
    <name type="scientific">Caenorhabditis remanei</name>
    <name type="common">Caenorhabditis vulgaris</name>
    <dbReference type="NCBI Taxonomy" id="31234"/>
    <lineage>
        <taxon>Eukaryota</taxon>
        <taxon>Metazoa</taxon>
        <taxon>Ecdysozoa</taxon>
        <taxon>Nematoda</taxon>
        <taxon>Chromadorea</taxon>
        <taxon>Rhabditida</taxon>
        <taxon>Rhabditina</taxon>
        <taxon>Rhabditomorpha</taxon>
        <taxon>Rhabditoidea</taxon>
        <taxon>Rhabditidae</taxon>
        <taxon>Peloderinae</taxon>
        <taxon>Caenorhabditis</taxon>
    </lineage>
</organism>
<accession>A0A6A5GKH8</accession>
<keyword evidence="2" id="KW-0472">Membrane</keyword>
<dbReference type="RefSeq" id="XP_053583336.1">
    <property type="nucleotide sequence ID" value="XM_053734423.1"/>
</dbReference>
<comment type="caution">
    <text evidence="3">The sequence shown here is derived from an EMBL/GenBank/DDBJ whole genome shotgun (WGS) entry which is preliminary data.</text>
</comment>
<dbReference type="Proteomes" id="UP000483820">
    <property type="component" value="Chromosome V"/>
</dbReference>
<dbReference type="GeneID" id="78777311"/>
<dbReference type="EMBL" id="WUAV01000005">
    <property type="protein sequence ID" value="KAF1755106.1"/>
    <property type="molecule type" value="Genomic_DNA"/>
</dbReference>
<proteinExistence type="predicted"/>
<keyword evidence="2" id="KW-0812">Transmembrane</keyword>
<dbReference type="PANTHER" id="PTHR36910:SF8">
    <property type="match status" value="1"/>
</dbReference>
<name>A0A6A5GKH8_CAERE</name>
<dbReference type="KEGG" id="crq:GCK72_021675"/>
<feature type="compositionally biased region" description="Acidic residues" evidence="1">
    <location>
        <begin position="31"/>
        <end position="40"/>
    </location>
</feature>
<reference evidence="3 4" key="1">
    <citation type="submission" date="2019-12" db="EMBL/GenBank/DDBJ databases">
        <title>Chromosome-level assembly of the Caenorhabditis remanei genome.</title>
        <authorList>
            <person name="Teterina A.A."/>
            <person name="Willis J.H."/>
            <person name="Phillips P.C."/>
        </authorList>
    </citation>
    <scope>NUCLEOTIDE SEQUENCE [LARGE SCALE GENOMIC DNA]</scope>
    <source>
        <strain evidence="3 4">PX506</strain>
        <tissue evidence="3">Whole organism</tissue>
    </source>
</reference>
<dbReference type="CTD" id="78777311"/>
<feature type="region of interest" description="Disordered" evidence="1">
    <location>
        <begin position="20"/>
        <end position="40"/>
    </location>
</feature>
<evidence type="ECO:0000256" key="1">
    <source>
        <dbReference type="SAM" id="MobiDB-lite"/>
    </source>
</evidence>
<feature type="transmembrane region" description="Helical" evidence="2">
    <location>
        <begin position="65"/>
        <end position="89"/>
    </location>
</feature>